<gene>
    <name evidence="1" type="ORF">BN2476_660002</name>
</gene>
<comment type="caution">
    <text evidence="1">The sequence shown here is derived from an EMBL/GenBank/DDBJ whole genome shotgun (WGS) entry which is preliminary data.</text>
</comment>
<dbReference type="Proteomes" id="UP000195569">
    <property type="component" value="Unassembled WGS sequence"/>
</dbReference>
<protein>
    <submittedName>
        <fullName evidence="1">Uncharacterized protein</fullName>
    </submittedName>
</protein>
<sequence length="78" mass="8464">MGRRFFLVVRLTLAVAPGSRISPAGLTHIVGLHATLILAVIIDETMSAFNAVLMLSHFRITHKSGILRTDGLCLSDSY</sequence>
<evidence type="ECO:0000313" key="2">
    <source>
        <dbReference type="Proteomes" id="UP000195569"/>
    </source>
</evidence>
<name>A0A1N7SN57_9BURK</name>
<accession>A0A1N7SN57</accession>
<evidence type="ECO:0000313" key="1">
    <source>
        <dbReference type="EMBL" id="SIT48894.1"/>
    </source>
</evidence>
<dbReference type="EMBL" id="CYGY02000066">
    <property type="protein sequence ID" value="SIT48894.1"/>
    <property type="molecule type" value="Genomic_DNA"/>
</dbReference>
<keyword evidence="2" id="KW-1185">Reference proteome</keyword>
<reference evidence="1" key="1">
    <citation type="submission" date="2016-12" db="EMBL/GenBank/DDBJ databases">
        <authorList>
            <person name="Moulin L."/>
        </authorList>
    </citation>
    <scope>NUCLEOTIDE SEQUENCE [LARGE SCALE GENOMIC DNA]</scope>
    <source>
        <strain evidence="1">STM 7183</strain>
    </source>
</reference>
<proteinExistence type="predicted"/>
<dbReference type="AlphaFoldDB" id="A0A1N7SN57"/>
<organism evidence="1 2">
    <name type="scientific">Paraburkholderia piptadeniae</name>
    <dbReference type="NCBI Taxonomy" id="1701573"/>
    <lineage>
        <taxon>Bacteria</taxon>
        <taxon>Pseudomonadati</taxon>
        <taxon>Pseudomonadota</taxon>
        <taxon>Betaproteobacteria</taxon>
        <taxon>Burkholderiales</taxon>
        <taxon>Burkholderiaceae</taxon>
        <taxon>Paraburkholderia</taxon>
    </lineage>
</organism>